<proteinExistence type="predicted"/>
<dbReference type="PROSITE" id="PS51257">
    <property type="entry name" value="PROKAR_LIPOPROTEIN"/>
    <property type="match status" value="1"/>
</dbReference>
<accession>A0ABV6MRR8</accession>
<sequence length="197" mass="19736">MRITRLALLPVAGLALAACSATPPAAAPVHTRTSSASQSASPVPGSTLPTKPVQPIKTPPGAPCNPQVMTAGTGAKTTAASTFSVTTAVKNTGTSACTIKGYPTVAITGLPPATGDWPRKQLKVVQDGPSDLVVLAPGDGAVVTLTFTQCQPGQEPTEGRVVLLGVPTGGITMTLEDGSDVIECGDVVKATAFEAHL</sequence>
<dbReference type="Proteomes" id="UP001589810">
    <property type="component" value="Unassembled WGS sequence"/>
</dbReference>
<dbReference type="Pfam" id="PF14016">
    <property type="entry name" value="DUF4232"/>
    <property type="match status" value="1"/>
</dbReference>
<gene>
    <name evidence="4" type="ORF">ACFFH7_13720</name>
</gene>
<evidence type="ECO:0000256" key="1">
    <source>
        <dbReference type="SAM" id="MobiDB-lite"/>
    </source>
</evidence>
<feature type="domain" description="DUF4232" evidence="3">
    <location>
        <begin position="64"/>
        <end position="176"/>
    </location>
</feature>
<evidence type="ECO:0000313" key="5">
    <source>
        <dbReference type="Proteomes" id="UP001589810"/>
    </source>
</evidence>
<evidence type="ECO:0000256" key="2">
    <source>
        <dbReference type="SAM" id="SignalP"/>
    </source>
</evidence>
<dbReference type="EMBL" id="JBHLUD010000004">
    <property type="protein sequence ID" value="MFC0542551.1"/>
    <property type="molecule type" value="Genomic_DNA"/>
</dbReference>
<dbReference type="RefSeq" id="WP_273940968.1">
    <property type="nucleotide sequence ID" value="NZ_CP097263.1"/>
</dbReference>
<protein>
    <submittedName>
        <fullName evidence="4">DUF4232 domain-containing protein</fullName>
    </submittedName>
</protein>
<keyword evidence="5" id="KW-1185">Reference proteome</keyword>
<feature type="signal peptide" evidence="2">
    <location>
        <begin position="1"/>
        <end position="17"/>
    </location>
</feature>
<organism evidence="4 5">
    <name type="scientific">Kutzneria chonburiensis</name>
    <dbReference type="NCBI Taxonomy" id="1483604"/>
    <lineage>
        <taxon>Bacteria</taxon>
        <taxon>Bacillati</taxon>
        <taxon>Actinomycetota</taxon>
        <taxon>Actinomycetes</taxon>
        <taxon>Pseudonocardiales</taxon>
        <taxon>Pseudonocardiaceae</taxon>
        <taxon>Kutzneria</taxon>
    </lineage>
</organism>
<feature type="region of interest" description="Disordered" evidence="1">
    <location>
        <begin position="25"/>
        <end position="60"/>
    </location>
</feature>
<comment type="caution">
    <text evidence="4">The sequence shown here is derived from an EMBL/GenBank/DDBJ whole genome shotgun (WGS) entry which is preliminary data.</text>
</comment>
<name>A0ABV6MRR8_9PSEU</name>
<evidence type="ECO:0000259" key="3">
    <source>
        <dbReference type="Pfam" id="PF14016"/>
    </source>
</evidence>
<reference evidence="4 5" key="1">
    <citation type="submission" date="2024-09" db="EMBL/GenBank/DDBJ databases">
        <authorList>
            <person name="Sun Q."/>
            <person name="Mori K."/>
        </authorList>
    </citation>
    <scope>NUCLEOTIDE SEQUENCE [LARGE SCALE GENOMIC DNA]</scope>
    <source>
        <strain evidence="4 5">TBRC 1432</strain>
    </source>
</reference>
<evidence type="ECO:0000313" key="4">
    <source>
        <dbReference type="EMBL" id="MFC0542551.1"/>
    </source>
</evidence>
<keyword evidence="2" id="KW-0732">Signal</keyword>
<feature type="chain" id="PRO_5046162398" evidence="2">
    <location>
        <begin position="18"/>
        <end position="197"/>
    </location>
</feature>
<feature type="compositionally biased region" description="Polar residues" evidence="1">
    <location>
        <begin position="31"/>
        <end position="41"/>
    </location>
</feature>
<dbReference type="InterPro" id="IPR025326">
    <property type="entry name" value="DUF4232"/>
</dbReference>